<dbReference type="SUPFAM" id="SSF55620">
    <property type="entry name" value="Tetrahydrobiopterin biosynthesis enzymes-like"/>
    <property type="match status" value="1"/>
</dbReference>
<dbReference type="EC" id="4.1.2.25" evidence="6"/>
<keyword evidence="4 6" id="KW-0289">Folate biosynthesis</keyword>
<keyword evidence="5 6" id="KW-0456">Lyase</keyword>
<reference evidence="9" key="1">
    <citation type="submission" date="2017-06" db="EMBL/GenBank/DDBJ databases">
        <title>Complete genome sequence of Capnocytophaga sp. KCOM 1579 (=ChDC OS43) isolated from a human refractory periapical abscess lesion.</title>
        <authorList>
            <person name="Kook J.-K."/>
            <person name="Park S.-N."/>
            <person name="Lim Y.K."/>
            <person name="Roh H."/>
        </authorList>
    </citation>
    <scope>NUCLEOTIDE SEQUENCE [LARGE SCALE GENOMIC DNA]</scope>
    <source>
        <strain evidence="9">ChDC OS43</strain>
    </source>
</reference>
<dbReference type="InterPro" id="IPR006157">
    <property type="entry name" value="FolB_dom"/>
</dbReference>
<accession>A0A1Z4BM94</accession>
<dbReference type="GO" id="GO:0004150">
    <property type="term" value="F:dihydroneopterin aldolase activity"/>
    <property type="evidence" value="ECO:0007669"/>
    <property type="project" value="UniProtKB-UniRule"/>
</dbReference>
<dbReference type="PANTHER" id="PTHR42844">
    <property type="entry name" value="DIHYDRONEOPTERIN ALDOLASE 1-RELATED"/>
    <property type="match status" value="1"/>
</dbReference>
<protein>
    <recommendedName>
        <fullName evidence="6">7,8-dihydroneopterin aldolase</fullName>
        <ecNumber evidence="6">4.1.2.25</ecNumber>
    </recommendedName>
</protein>
<dbReference type="NCBIfam" id="TIGR00526">
    <property type="entry name" value="folB_dom"/>
    <property type="match status" value="1"/>
</dbReference>
<dbReference type="NCBIfam" id="TIGR00525">
    <property type="entry name" value="folB"/>
    <property type="match status" value="1"/>
</dbReference>
<dbReference type="KEGG" id="capn:CBG49_04470"/>
<evidence type="ECO:0000256" key="3">
    <source>
        <dbReference type="ARBA" id="ARBA00005708"/>
    </source>
</evidence>
<dbReference type="RefSeq" id="WP_009412589.1">
    <property type="nucleotide sequence ID" value="NZ_CP022022.1"/>
</dbReference>
<evidence type="ECO:0000256" key="6">
    <source>
        <dbReference type="RuleBase" id="RU362079"/>
    </source>
</evidence>
<dbReference type="InterPro" id="IPR006156">
    <property type="entry name" value="Dihydroneopterin_aldolase"/>
</dbReference>
<organism evidence="8 9">
    <name type="scientific">Capnocytophaga endodontalis</name>
    <dbReference type="NCBI Taxonomy" id="2708117"/>
    <lineage>
        <taxon>Bacteria</taxon>
        <taxon>Pseudomonadati</taxon>
        <taxon>Bacteroidota</taxon>
        <taxon>Flavobacteriia</taxon>
        <taxon>Flavobacteriales</taxon>
        <taxon>Flavobacteriaceae</taxon>
        <taxon>Capnocytophaga</taxon>
    </lineage>
</organism>
<dbReference type="EMBL" id="CP022022">
    <property type="protein sequence ID" value="ASF42390.1"/>
    <property type="molecule type" value="Genomic_DNA"/>
</dbReference>
<evidence type="ECO:0000256" key="5">
    <source>
        <dbReference type="ARBA" id="ARBA00023239"/>
    </source>
</evidence>
<name>A0A1Z4BM94_9FLAO</name>
<proteinExistence type="inferred from homology"/>
<feature type="domain" description="Dihydroneopterin aldolase/epimerase" evidence="7">
    <location>
        <begin position="4"/>
        <end position="116"/>
    </location>
</feature>
<evidence type="ECO:0000313" key="8">
    <source>
        <dbReference type="EMBL" id="ASF42390.1"/>
    </source>
</evidence>
<comment type="function">
    <text evidence="6">Catalyzes the conversion of 7,8-dihydroneopterin to 6-hydroxymethyl-7,8-dihydropterin.</text>
</comment>
<comment type="similarity">
    <text evidence="3 6">Belongs to the DHNA family.</text>
</comment>
<dbReference type="Gene3D" id="3.30.1130.10">
    <property type="match status" value="1"/>
</dbReference>
<dbReference type="GO" id="GO:0046656">
    <property type="term" value="P:folic acid biosynthetic process"/>
    <property type="evidence" value="ECO:0007669"/>
    <property type="project" value="UniProtKB-UniRule"/>
</dbReference>
<keyword evidence="9" id="KW-1185">Reference proteome</keyword>
<dbReference type="PANTHER" id="PTHR42844:SF1">
    <property type="entry name" value="DIHYDRONEOPTERIN ALDOLASE 1-RELATED"/>
    <property type="match status" value="1"/>
</dbReference>
<evidence type="ECO:0000256" key="4">
    <source>
        <dbReference type="ARBA" id="ARBA00022909"/>
    </source>
</evidence>
<dbReference type="GO" id="GO:0005737">
    <property type="term" value="C:cytoplasm"/>
    <property type="evidence" value="ECO:0007669"/>
    <property type="project" value="TreeGrafter"/>
</dbReference>
<dbReference type="GO" id="GO:0046654">
    <property type="term" value="P:tetrahydrofolate biosynthetic process"/>
    <property type="evidence" value="ECO:0007669"/>
    <property type="project" value="UniProtKB-UniRule"/>
</dbReference>
<evidence type="ECO:0000256" key="2">
    <source>
        <dbReference type="ARBA" id="ARBA00005013"/>
    </source>
</evidence>
<dbReference type="Proteomes" id="UP000197007">
    <property type="component" value="Chromosome"/>
</dbReference>
<dbReference type="AlphaFoldDB" id="A0A1Z4BM94"/>
<evidence type="ECO:0000256" key="1">
    <source>
        <dbReference type="ARBA" id="ARBA00001353"/>
    </source>
</evidence>
<dbReference type="UniPathway" id="UPA00077">
    <property type="reaction ID" value="UER00154"/>
</dbReference>
<dbReference type="SMART" id="SM00905">
    <property type="entry name" value="FolB"/>
    <property type="match status" value="1"/>
</dbReference>
<comment type="catalytic activity">
    <reaction evidence="1 6">
        <text>7,8-dihydroneopterin = 6-hydroxymethyl-7,8-dihydropterin + glycolaldehyde</text>
        <dbReference type="Rhea" id="RHEA:10540"/>
        <dbReference type="ChEBI" id="CHEBI:17001"/>
        <dbReference type="ChEBI" id="CHEBI:17071"/>
        <dbReference type="ChEBI" id="CHEBI:44841"/>
        <dbReference type="EC" id="4.1.2.25"/>
    </reaction>
</comment>
<evidence type="ECO:0000259" key="7">
    <source>
        <dbReference type="SMART" id="SM00905"/>
    </source>
</evidence>
<sequence length="121" mass="13729">MEEIILKNIRVYAYHGCLAEEGAIGSDYRVDLKIYANLKKAIQTDELIDTVDYVHLNKIVKEEMAIRAKLLENVAGRIIDKIFIELPQVQKLKIKIAKINPPIGGDVAQVIVKIKRKRFGS</sequence>
<evidence type="ECO:0000313" key="9">
    <source>
        <dbReference type="Proteomes" id="UP000197007"/>
    </source>
</evidence>
<comment type="pathway">
    <text evidence="2 6">Cofactor biosynthesis; tetrahydrofolate biosynthesis; 2-amino-4-hydroxy-6-hydroxymethyl-7,8-dihydropteridine diphosphate from 7,8-dihydroneopterin triphosphate: step 3/4.</text>
</comment>
<gene>
    <name evidence="8" type="primary">folB</name>
    <name evidence="8" type="ORF">CBG49_04470</name>
</gene>
<dbReference type="InterPro" id="IPR043133">
    <property type="entry name" value="GTP-CH-I_C/QueF"/>
</dbReference>
<dbReference type="Pfam" id="PF02152">
    <property type="entry name" value="FolB"/>
    <property type="match status" value="1"/>
</dbReference>